<keyword evidence="6" id="KW-0732">Signal</keyword>
<keyword evidence="3" id="KW-0479">Metal-binding</keyword>
<proteinExistence type="inferred from homology"/>
<feature type="chain" id="PRO_5045068557" evidence="6">
    <location>
        <begin position="22"/>
        <end position="508"/>
    </location>
</feature>
<dbReference type="RefSeq" id="WP_144045542.1">
    <property type="nucleotide sequence ID" value="NZ_CP041614.1"/>
</dbReference>
<evidence type="ECO:0000256" key="5">
    <source>
        <dbReference type="ARBA" id="ARBA00023004"/>
    </source>
</evidence>
<feature type="signal peptide" evidence="6">
    <location>
        <begin position="1"/>
        <end position="21"/>
    </location>
</feature>
<evidence type="ECO:0000256" key="3">
    <source>
        <dbReference type="ARBA" id="ARBA00022723"/>
    </source>
</evidence>
<dbReference type="InterPro" id="IPR004294">
    <property type="entry name" value="Carotenoid_Oase"/>
</dbReference>
<organism evidence="7 8">
    <name type="scientific">Shewanella psychropiezotolerans</name>
    <dbReference type="NCBI Taxonomy" id="2593655"/>
    <lineage>
        <taxon>Bacteria</taxon>
        <taxon>Pseudomonadati</taxon>
        <taxon>Pseudomonadota</taxon>
        <taxon>Gammaproteobacteria</taxon>
        <taxon>Alteromonadales</taxon>
        <taxon>Shewanellaceae</taxon>
        <taxon>Shewanella</taxon>
    </lineage>
</organism>
<dbReference type="PANTHER" id="PTHR10543">
    <property type="entry name" value="BETA-CAROTENE DIOXYGENASE"/>
    <property type="match status" value="1"/>
</dbReference>
<evidence type="ECO:0000256" key="6">
    <source>
        <dbReference type="SAM" id="SignalP"/>
    </source>
</evidence>
<name>A0ABX5WWJ2_9GAMM</name>
<sequence length="508" mass="56542">MLSRRTFIGSSLALMASSVTASVWGASADSVLSLAHDNHLTKQKWAMAFEGAMSDFAPLQMETSGFWPSDLTGFLYRNGPSKMNRAGMRYQHWFDGDGMVQQFDIAHGKVSHKGKFIQTKKFKAEEKAGKFRYRTAGTIIPDALPIRNNDDMNVANTSVIPWRGELLALWEAGSPYRIDPNSLDTLGVKSFGDKFKQLPFSAHPLPDGQGGMWNFGSWFVGGDSSLLMYQVSKEDEISRIEVITLPQASYMHAFAQSRNKLIFYISSCVYEEGQTYIDAFKWRPELGAKLLIIDKADFKLQQWVDLPAGFAFHFGQAVEHDNQLEVQISLYPDAGILLDGMTQLLTGKERDASTNAEFVTISVELESHERLAKQLTNQLVLASKVAKLIRSNIEMEFPQFDTRISDSMSSVFGVGARINNATGLSDTLHCVTTTGNQSYYFGDNKIIEEPLYIPAKEVGEGYILMTWLDYESKQSGLSLFDSADIAKGPIAEAKMARILPLGFHGCFV</sequence>
<evidence type="ECO:0000256" key="2">
    <source>
        <dbReference type="ARBA" id="ARBA00006787"/>
    </source>
</evidence>
<evidence type="ECO:0000313" key="7">
    <source>
        <dbReference type="EMBL" id="QDO83161.1"/>
    </source>
</evidence>
<reference evidence="7 8" key="1">
    <citation type="submission" date="2019-07" db="EMBL/GenBank/DDBJ databases">
        <title>Shewanella sp. YLB-06 whole genomic sequence.</title>
        <authorList>
            <person name="Yu L."/>
        </authorList>
    </citation>
    <scope>NUCLEOTIDE SEQUENCE [LARGE SCALE GENOMIC DNA]</scope>
    <source>
        <strain evidence="7 8">YLB-06</strain>
    </source>
</reference>
<comment type="cofactor">
    <cofactor evidence="1">
        <name>Fe(2+)</name>
        <dbReference type="ChEBI" id="CHEBI:29033"/>
    </cofactor>
</comment>
<dbReference type="Pfam" id="PF03055">
    <property type="entry name" value="RPE65"/>
    <property type="match status" value="1"/>
</dbReference>
<dbReference type="InterPro" id="IPR006311">
    <property type="entry name" value="TAT_signal"/>
</dbReference>
<dbReference type="Proteomes" id="UP000315947">
    <property type="component" value="Chromosome"/>
</dbReference>
<evidence type="ECO:0000256" key="1">
    <source>
        <dbReference type="ARBA" id="ARBA00001954"/>
    </source>
</evidence>
<gene>
    <name evidence="7" type="ORF">FM037_07895</name>
</gene>
<keyword evidence="5" id="KW-0408">Iron</keyword>
<evidence type="ECO:0000256" key="4">
    <source>
        <dbReference type="ARBA" id="ARBA00023002"/>
    </source>
</evidence>
<protein>
    <submittedName>
        <fullName evidence="7">Carotenoid oxygenase</fullName>
    </submittedName>
</protein>
<dbReference type="EMBL" id="CP041614">
    <property type="protein sequence ID" value="QDO83161.1"/>
    <property type="molecule type" value="Genomic_DNA"/>
</dbReference>
<keyword evidence="4" id="KW-0560">Oxidoreductase</keyword>
<keyword evidence="8" id="KW-1185">Reference proteome</keyword>
<accession>A0ABX5WWJ2</accession>
<comment type="similarity">
    <text evidence="2">Belongs to the carotenoid oxygenase family.</text>
</comment>
<dbReference type="PROSITE" id="PS51318">
    <property type="entry name" value="TAT"/>
    <property type="match status" value="1"/>
</dbReference>
<dbReference type="PANTHER" id="PTHR10543:SF89">
    <property type="entry name" value="CAROTENOID 9,10(9',10')-CLEAVAGE DIOXYGENASE 1"/>
    <property type="match status" value="1"/>
</dbReference>
<evidence type="ECO:0000313" key="8">
    <source>
        <dbReference type="Proteomes" id="UP000315947"/>
    </source>
</evidence>